<dbReference type="InterPro" id="IPR050250">
    <property type="entry name" value="Macrolide_Exporter_MacB"/>
</dbReference>
<evidence type="ECO:0000256" key="5">
    <source>
        <dbReference type="ARBA" id="ARBA00023136"/>
    </source>
</evidence>
<feature type="non-terminal residue" evidence="10">
    <location>
        <position position="1"/>
    </location>
</feature>
<evidence type="ECO:0000313" key="10">
    <source>
        <dbReference type="EMBL" id="MBP0462142.1"/>
    </source>
</evidence>
<evidence type="ECO:0000256" key="2">
    <source>
        <dbReference type="ARBA" id="ARBA00022475"/>
    </source>
</evidence>
<sequence length="686" mass="69617">RAASLPGPVRAGSLLFLLFFSFFFFFLLHRQTSGSGALSAGASGGLSIDPLLVVAPALALLAGTVLTLRLLPPVARLAERRAARGRGLPAALAGWQLSRRPLRGAGPVLLLVLAVAMGVLAIGQGASWDASQSDQAQFRAGAPVRVVGSRTPVFGQGGAFAAIPGVRGLAPSVRDTMSLSGSREATVLALDTSDAAPGIGMRDDLAGGDAAREVAALHPAAVPATGLPVPDGTTRLDLAIRLTAHPAPSSADDAALGFVTLEDRYGVRYPMQLDQIHADGATHTLGVDLAGAAGAPDGEPAGPLRITGFEFDTPASPAHAQRYELTIASVTAHTPHGDRPVSVPSPRWGTSVTTSGADLSAQPNASPADVTGVRGDAHTPLSLTYDASSYHGQPFGPQALDDVRVTAPAQAAPLPAALVTDSFASATGAKKGSVIRVPLGNDTLSVRVAGTVRQIPTTGPSAAVDGQGVPAATDSGAVLLDLRAVERAFAVKDAQTPAPTEWWFYPAPGKAGQVAAALRERTDIDPGQILVRTEISDRLHRDPLGAGPQAALLAAAVAAAALAAVGFAVGTVAALRERSQEFAVLRALGAPRRQLARLLAVEHSLLLGIGLAVGVVLGVVLTRAVVPLIVLTGKATQPVPTVHILLPAGEVLLLLAGVAVAPAVIVAALALHRTDPASSLRAQGGE</sequence>
<feature type="domain" description="ABC3 transporter permease C-terminal" evidence="9">
    <location>
        <begin position="555"/>
        <end position="672"/>
    </location>
</feature>
<keyword evidence="4 8" id="KW-1133">Transmembrane helix</keyword>
<feature type="transmembrane region" description="Helical" evidence="8">
    <location>
        <begin position="51"/>
        <end position="71"/>
    </location>
</feature>
<feature type="transmembrane region" description="Helical" evidence="8">
    <location>
        <begin position="550"/>
        <end position="575"/>
    </location>
</feature>
<dbReference type="GO" id="GO:0005886">
    <property type="term" value="C:plasma membrane"/>
    <property type="evidence" value="ECO:0007669"/>
    <property type="project" value="UniProtKB-SubCell"/>
</dbReference>
<dbReference type="InterPro" id="IPR003838">
    <property type="entry name" value="ABC3_permease_C"/>
</dbReference>
<feature type="transmembrane region" description="Helical" evidence="8">
    <location>
        <begin position="651"/>
        <end position="671"/>
    </location>
</feature>
<keyword evidence="2" id="KW-1003">Cell membrane</keyword>
<dbReference type="Proteomes" id="UP000670475">
    <property type="component" value="Unassembled WGS sequence"/>
</dbReference>
<comment type="subcellular location">
    <subcellularLocation>
        <location evidence="1">Cell membrane</location>
        <topology evidence="1">Multi-pass membrane protein</topology>
    </subcellularLocation>
</comment>
<dbReference type="RefSeq" id="WP_209346050.1">
    <property type="nucleotide sequence ID" value="NZ_JAGIQL010000307.1"/>
</dbReference>
<dbReference type="PANTHER" id="PTHR30572">
    <property type="entry name" value="MEMBRANE COMPONENT OF TRANSPORTER-RELATED"/>
    <property type="match status" value="1"/>
</dbReference>
<evidence type="ECO:0000256" key="6">
    <source>
        <dbReference type="ARBA" id="ARBA00038076"/>
    </source>
</evidence>
<evidence type="ECO:0000313" key="11">
    <source>
        <dbReference type="Proteomes" id="UP000670475"/>
    </source>
</evidence>
<keyword evidence="3 8" id="KW-0812">Transmembrane</keyword>
<dbReference type="GO" id="GO:0022857">
    <property type="term" value="F:transmembrane transporter activity"/>
    <property type="evidence" value="ECO:0007669"/>
    <property type="project" value="TreeGrafter"/>
</dbReference>
<evidence type="ECO:0000256" key="1">
    <source>
        <dbReference type="ARBA" id="ARBA00004651"/>
    </source>
</evidence>
<gene>
    <name evidence="10" type="ORF">JFN87_32585</name>
</gene>
<evidence type="ECO:0000256" key="8">
    <source>
        <dbReference type="SAM" id="Phobius"/>
    </source>
</evidence>
<keyword evidence="5 8" id="KW-0472">Membrane</keyword>
<evidence type="ECO:0000256" key="4">
    <source>
        <dbReference type="ARBA" id="ARBA00022989"/>
    </source>
</evidence>
<feature type="transmembrane region" description="Helical" evidence="8">
    <location>
        <begin position="605"/>
        <end position="631"/>
    </location>
</feature>
<accession>A0A940RYC5</accession>
<evidence type="ECO:0000256" key="7">
    <source>
        <dbReference type="SAM" id="MobiDB-lite"/>
    </source>
</evidence>
<dbReference type="Pfam" id="PF02687">
    <property type="entry name" value="FtsX"/>
    <property type="match status" value="1"/>
</dbReference>
<feature type="compositionally biased region" description="Polar residues" evidence="7">
    <location>
        <begin position="348"/>
        <end position="365"/>
    </location>
</feature>
<feature type="transmembrane region" description="Helical" evidence="8">
    <location>
        <begin position="12"/>
        <end position="31"/>
    </location>
</feature>
<reference evidence="10" key="1">
    <citation type="submission" date="2021-03" db="EMBL/GenBank/DDBJ databases">
        <title>Whole genome sequence of Streptomyces bomunensis MMS17-BM035.</title>
        <authorList>
            <person name="Lee J.H."/>
        </authorList>
    </citation>
    <scope>NUCLEOTIDE SEQUENCE</scope>
    <source>
        <strain evidence="10">MMS17-BM035</strain>
    </source>
</reference>
<evidence type="ECO:0000259" key="9">
    <source>
        <dbReference type="Pfam" id="PF02687"/>
    </source>
</evidence>
<proteinExistence type="inferred from homology"/>
<evidence type="ECO:0000256" key="3">
    <source>
        <dbReference type="ARBA" id="ARBA00022692"/>
    </source>
</evidence>
<protein>
    <submittedName>
        <fullName evidence="10">FtsX-like permease family protein</fullName>
    </submittedName>
</protein>
<feature type="region of interest" description="Disordered" evidence="7">
    <location>
        <begin position="333"/>
        <end position="375"/>
    </location>
</feature>
<keyword evidence="11" id="KW-1185">Reference proteome</keyword>
<organism evidence="10 11">
    <name type="scientific">Streptomyces montanisoli</name>
    <dbReference type="NCBI Taxonomy" id="2798581"/>
    <lineage>
        <taxon>Bacteria</taxon>
        <taxon>Bacillati</taxon>
        <taxon>Actinomycetota</taxon>
        <taxon>Actinomycetes</taxon>
        <taxon>Kitasatosporales</taxon>
        <taxon>Streptomycetaceae</taxon>
        <taxon>Streptomyces</taxon>
    </lineage>
</organism>
<comment type="caution">
    <text evidence="10">The sequence shown here is derived from an EMBL/GenBank/DDBJ whole genome shotgun (WGS) entry which is preliminary data.</text>
</comment>
<name>A0A940RYC5_9ACTN</name>
<dbReference type="AlphaFoldDB" id="A0A940RYC5"/>
<dbReference type="EMBL" id="JAGIQL010000307">
    <property type="protein sequence ID" value="MBP0462142.1"/>
    <property type="molecule type" value="Genomic_DNA"/>
</dbReference>
<comment type="similarity">
    <text evidence="6">Belongs to the ABC-4 integral membrane protein family.</text>
</comment>
<dbReference type="PANTHER" id="PTHR30572:SF4">
    <property type="entry name" value="ABC TRANSPORTER PERMEASE YTRF"/>
    <property type="match status" value="1"/>
</dbReference>
<feature type="transmembrane region" description="Helical" evidence="8">
    <location>
        <begin position="108"/>
        <end position="128"/>
    </location>
</feature>